<feature type="domain" description="Xylose isomerase-like TIM barrel" evidence="1">
    <location>
        <begin position="21"/>
        <end position="268"/>
    </location>
</feature>
<dbReference type="InterPro" id="IPR050312">
    <property type="entry name" value="IolE/XylAMocC-like"/>
</dbReference>
<reference evidence="2 3" key="1">
    <citation type="submission" date="2015-09" db="EMBL/GenBank/DDBJ databases">
        <authorList>
            <consortium name="Pathogen Informatics"/>
        </authorList>
    </citation>
    <scope>NUCLEOTIDE SEQUENCE [LARGE SCALE GENOMIC DNA]</scope>
    <source>
        <strain evidence="2 3">2789STDY5608850</strain>
    </source>
</reference>
<organism evidence="2 3">
    <name type="scientific">Hungatella hathewayi</name>
    <dbReference type="NCBI Taxonomy" id="154046"/>
    <lineage>
        <taxon>Bacteria</taxon>
        <taxon>Bacillati</taxon>
        <taxon>Bacillota</taxon>
        <taxon>Clostridia</taxon>
        <taxon>Lachnospirales</taxon>
        <taxon>Lachnospiraceae</taxon>
        <taxon>Hungatella</taxon>
    </lineage>
</organism>
<protein>
    <submittedName>
        <fullName evidence="2">Xylose isomerase domain-containing protein</fullName>
    </submittedName>
</protein>
<dbReference type="RefSeq" id="WP_055653381.1">
    <property type="nucleotide sequence ID" value="NZ_CABIXC010000002.1"/>
</dbReference>
<evidence type="ECO:0000313" key="2">
    <source>
        <dbReference type="EMBL" id="CUN80300.1"/>
    </source>
</evidence>
<dbReference type="GO" id="GO:0016853">
    <property type="term" value="F:isomerase activity"/>
    <property type="evidence" value="ECO:0007669"/>
    <property type="project" value="UniProtKB-KW"/>
</dbReference>
<sequence length="274" mass="31058">MRLGLASPLKHETPKEWAANMKAIGCGCVVFPVDYMAGEAVVGAYAEAAEQEGLTIAEVGAWSNPLSPDEDVRSEAFTRCVRQLQLADRIGASCCVNIAGSAGSRWDGAYKENFTEAHWKKTVRSIQNIIDEAMPERTYYTLEPMPWMVPAGPEQYLRLLEDVNRERFAVHMDLANWITSPDKYFNNHEFMEQCFAMLGDRIKSCHIKDVSLREEFTFQLKETACGDGTLDLRNYIRLAEHVNPDMPVIIEHLKGDEEYLESLKYVKRFGPDIP</sequence>
<dbReference type="PANTHER" id="PTHR12110:SF21">
    <property type="entry name" value="XYLOSE ISOMERASE-LIKE TIM BARREL DOMAIN-CONTAINING PROTEIN"/>
    <property type="match status" value="1"/>
</dbReference>
<name>A0A173ZXI7_9FIRM</name>
<gene>
    <name evidence="2" type="ORF">ERS852407_01133</name>
</gene>
<dbReference type="AlphaFoldDB" id="A0A173ZXI7"/>
<proteinExistence type="predicted"/>
<dbReference type="SUPFAM" id="SSF51658">
    <property type="entry name" value="Xylose isomerase-like"/>
    <property type="match status" value="1"/>
</dbReference>
<dbReference type="InterPro" id="IPR036237">
    <property type="entry name" value="Xyl_isomerase-like_sf"/>
</dbReference>
<dbReference type="Gene3D" id="3.20.20.150">
    <property type="entry name" value="Divalent-metal-dependent TIM barrel enzymes"/>
    <property type="match status" value="1"/>
</dbReference>
<dbReference type="InterPro" id="IPR013022">
    <property type="entry name" value="Xyl_isomerase-like_TIM-brl"/>
</dbReference>
<accession>A0A173ZXI7</accession>
<dbReference type="Pfam" id="PF01261">
    <property type="entry name" value="AP_endonuc_2"/>
    <property type="match status" value="1"/>
</dbReference>
<evidence type="ECO:0000259" key="1">
    <source>
        <dbReference type="Pfam" id="PF01261"/>
    </source>
</evidence>
<dbReference type="Proteomes" id="UP000095651">
    <property type="component" value="Unassembled WGS sequence"/>
</dbReference>
<evidence type="ECO:0000313" key="3">
    <source>
        <dbReference type="Proteomes" id="UP000095651"/>
    </source>
</evidence>
<dbReference type="PANTHER" id="PTHR12110">
    <property type="entry name" value="HYDROXYPYRUVATE ISOMERASE"/>
    <property type="match status" value="1"/>
</dbReference>
<keyword evidence="2" id="KW-0413">Isomerase</keyword>
<dbReference type="EMBL" id="CYZE01000002">
    <property type="protein sequence ID" value="CUN80300.1"/>
    <property type="molecule type" value="Genomic_DNA"/>
</dbReference>